<keyword evidence="3" id="KW-0597">Phosphoprotein</keyword>
<dbReference type="PROSITE" id="PS50109">
    <property type="entry name" value="HIS_KIN"/>
    <property type="match status" value="1"/>
</dbReference>
<dbReference type="Proteomes" id="UP000295741">
    <property type="component" value="Unassembled WGS sequence"/>
</dbReference>
<dbReference type="AlphaFoldDB" id="A0A4R6J1V1"/>
<dbReference type="Pfam" id="PF13589">
    <property type="entry name" value="HATPase_c_3"/>
    <property type="match status" value="1"/>
</dbReference>
<keyword evidence="8" id="KW-0902">Two-component regulatory system</keyword>
<dbReference type="GO" id="GO:0005524">
    <property type="term" value="F:ATP binding"/>
    <property type="evidence" value="ECO:0007669"/>
    <property type="project" value="UniProtKB-KW"/>
</dbReference>
<evidence type="ECO:0000256" key="9">
    <source>
        <dbReference type="SAM" id="MobiDB-lite"/>
    </source>
</evidence>
<evidence type="ECO:0000256" key="6">
    <source>
        <dbReference type="ARBA" id="ARBA00022777"/>
    </source>
</evidence>
<keyword evidence="6 11" id="KW-0418">Kinase</keyword>
<evidence type="ECO:0000256" key="5">
    <source>
        <dbReference type="ARBA" id="ARBA00022741"/>
    </source>
</evidence>
<dbReference type="EMBL" id="SNWP01000010">
    <property type="protein sequence ID" value="TDO29224.1"/>
    <property type="molecule type" value="Genomic_DNA"/>
</dbReference>
<keyword evidence="7" id="KW-0067">ATP-binding</keyword>
<dbReference type="OrthoDB" id="9816482at2"/>
<keyword evidence="12" id="KW-1185">Reference proteome</keyword>
<accession>A0A4R6J1V1</accession>
<evidence type="ECO:0000256" key="8">
    <source>
        <dbReference type="ARBA" id="ARBA00023012"/>
    </source>
</evidence>
<dbReference type="SUPFAM" id="SSF55874">
    <property type="entry name" value="ATPase domain of HSP90 chaperone/DNA topoisomerase II/histidine kinase"/>
    <property type="match status" value="2"/>
</dbReference>
<dbReference type="InterPro" id="IPR003594">
    <property type="entry name" value="HATPase_dom"/>
</dbReference>
<evidence type="ECO:0000256" key="3">
    <source>
        <dbReference type="ARBA" id="ARBA00022553"/>
    </source>
</evidence>
<dbReference type="RefSeq" id="WP_133473826.1">
    <property type="nucleotide sequence ID" value="NZ_SNWP01000010.1"/>
</dbReference>
<dbReference type="CDD" id="cd00075">
    <property type="entry name" value="HATPase"/>
    <property type="match status" value="1"/>
</dbReference>
<evidence type="ECO:0000259" key="10">
    <source>
        <dbReference type="PROSITE" id="PS50109"/>
    </source>
</evidence>
<sequence>MSTKEELLKLRDEINQQLAELSNDSIAFSVDANIINRLGKELIGRAETGVSELIKNTYDADATFVSVDFVNSNLTGGTLIIDDDGHGMTKESLIKGFMTLSSTSKIHEPISPKFKRQRAGRKGIGRFATQFLGEKLIIITQVESEEFATKVTIDWNSYEMDKELSSIENHIEAIPKQKIKGTTLYIEQLRHSWTDAQIRRVFRYISDLLQPTFLSDRSSELNIAKQGDESFLVECYRTENGLRTIIADINKLLYEKCLAEIDGYVTKEGDAYVQVKSTSLQLNDADLAISSSKASNDIVQPYLILRNVNFKVYYFIYDRPEYYKNGITKQELGRVENLASEQSGIRVYRNGFRVLPYGEVGDDWLKLDRQSNRMQFELNESTVSFNIPYTNKNFFGFVELIDKEGDLFEETASREGLIENKALEELRDFVRKAVTAGVRRIAPFIYNEKQKRDQKKTEAKTLKAKVEGLQAKIEEFTSEDEQGEDDDETDFDSQNNQKAKDKKKEEIKGLLSELNSDLKVILDEIAMLRILATLGITIGEFTHEIVQFPIFFNSKLQSLLITETDPQKRESLEQVVDKVNHLDTYTSYFNDAVSRNSKRELEFIELRRVIRPFLASTKWDFEHEGINVEEDIRGYDVFTVQMHPSEWHSILLNLYTNSKKALRRAKPSEKKIKIVAGKDDQNVYLEFLDNGDGIPKENENRIFDAFFTTSSPAGMNASLNEQLIGSGLGLKILKDIIAEYKGDIFVASPSDGFNTCIRIEIPKATDEQIRTLQN</sequence>
<dbReference type="PRINTS" id="PR00344">
    <property type="entry name" value="BCTRLSENSOR"/>
</dbReference>
<dbReference type="PANTHER" id="PTHR43065:SF10">
    <property type="entry name" value="PEROXIDE STRESS-ACTIVATED HISTIDINE KINASE MAK3"/>
    <property type="match status" value="1"/>
</dbReference>
<dbReference type="SMART" id="SM00387">
    <property type="entry name" value="HATPase_c"/>
    <property type="match status" value="1"/>
</dbReference>
<dbReference type="GO" id="GO:0000160">
    <property type="term" value="P:phosphorelay signal transduction system"/>
    <property type="evidence" value="ECO:0007669"/>
    <property type="project" value="UniProtKB-KW"/>
</dbReference>
<protein>
    <recommendedName>
        <fullName evidence="2">histidine kinase</fullName>
        <ecNumber evidence="2">2.7.13.3</ecNumber>
    </recommendedName>
</protein>
<reference evidence="11 12" key="1">
    <citation type="submission" date="2019-03" db="EMBL/GenBank/DDBJ databases">
        <title>Genomic Encyclopedia of Archaeal and Bacterial Type Strains, Phase II (KMG-II): from individual species to whole genera.</title>
        <authorList>
            <person name="Goeker M."/>
        </authorList>
    </citation>
    <scope>NUCLEOTIDE SEQUENCE [LARGE SCALE GENOMIC DNA]</scope>
    <source>
        <strain evidence="11 12">DSM 28323</strain>
    </source>
</reference>
<dbReference type="InterPro" id="IPR004358">
    <property type="entry name" value="Sig_transdc_His_kin-like_C"/>
</dbReference>
<dbReference type="InterPro" id="IPR005467">
    <property type="entry name" value="His_kinase_dom"/>
</dbReference>
<dbReference type="Gene3D" id="3.30.565.10">
    <property type="entry name" value="Histidine kinase-like ATPase, C-terminal domain"/>
    <property type="match status" value="2"/>
</dbReference>
<dbReference type="InterPro" id="IPR036890">
    <property type="entry name" value="HATPase_C_sf"/>
</dbReference>
<evidence type="ECO:0000256" key="1">
    <source>
        <dbReference type="ARBA" id="ARBA00000085"/>
    </source>
</evidence>
<organism evidence="11 12">
    <name type="scientific">Sediminibacterium goheungense</name>
    <dbReference type="NCBI Taxonomy" id="1086393"/>
    <lineage>
        <taxon>Bacteria</taxon>
        <taxon>Pseudomonadati</taxon>
        <taxon>Bacteroidota</taxon>
        <taxon>Chitinophagia</taxon>
        <taxon>Chitinophagales</taxon>
        <taxon>Chitinophagaceae</taxon>
        <taxon>Sediminibacterium</taxon>
    </lineage>
</organism>
<evidence type="ECO:0000313" key="11">
    <source>
        <dbReference type="EMBL" id="TDO29224.1"/>
    </source>
</evidence>
<comment type="caution">
    <text evidence="11">The sequence shown here is derived from an EMBL/GenBank/DDBJ whole genome shotgun (WGS) entry which is preliminary data.</text>
</comment>
<dbReference type="Pfam" id="PF02518">
    <property type="entry name" value="HATPase_c"/>
    <property type="match status" value="1"/>
</dbReference>
<evidence type="ECO:0000313" key="12">
    <source>
        <dbReference type="Proteomes" id="UP000295741"/>
    </source>
</evidence>
<keyword evidence="4" id="KW-0808">Transferase</keyword>
<evidence type="ECO:0000256" key="2">
    <source>
        <dbReference type="ARBA" id="ARBA00012438"/>
    </source>
</evidence>
<dbReference type="GO" id="GO:0004673">
    <property type="term" value="F:protein histidine kinase activity"/>
    <property type="evidence" value="ECO:0007669"/>
    <property type="project" value="UniProtKB-EC"/>
</dbReference>
<dbReference type="EC" id="2.7.13.3" evidence="2"/>
<feature type="region of interest" description="Disordered" evidence="9">
    <location>
        <begin position="474"/>
        <end position="502"/>
    </location>
</feature>
<feature type="compositionally biased region" description="Acidic residues" evidence="9">
    <location>
        <begin position="476"/>
        <end position="491"/>
    </location>
</feature>
<dbReference type="PANTHER" id="PTHR43065">
    <property type="entry name" value="SENSOR HISTIDINE KINASE"/>
    <property type="match status" value="1"/>
</dbReference>
<name>A0A4R6J1V1_9BACT</name>
<gene>
    <name evidence="11" type="ORF">BC659_1307</name>
</gene>
<comment type="catalytic activity">
    <reaction evidence="1">
        <text>ATP + protein L-histidine = ADP + protein N-phospho-L-histidine.</text>
        <dbReference type="EC" id="2.7.13.3"/>
    </reaction>
</comment>
<evidence type="ECO:0000256" key="4">
    <source>
        <dbReference type="ARBA" id="ARBA00022679"/>
    </source>
</evidence>
<evidence type="ECO:0000256" key="7">
    <source>
        <dbReference type="ARBA" id="ARBA00022840"/>
    </source>
</evidence>
<feature type="domain" description="Histidine kinase" evidence="10">
    <location>
        <begin position="540"/>
        <end position="765"/>
    </location>
</feature>
<keyword evidence="5" id="KW-0547">Nucleotide-binding</keyword>
<proteinExistence type="predicted"/>